<keyword evidence="5 7" id="KW-1133">Transmembrane helix</keyword>
<dbReference type="EMBL" id="JNUP01000064">
    <property type="protein sequence ID" value="KGE71889.1"/>
    <property type="molecule type" value="Genomic_DNA"/>
</dbReference>
<keyword evidence="10" id="KW-1185">Reference proteome</keyword>
<evidence type="ECO:0000313" key="10">
    <source>
        <dbReference type="Proteomes" id="UP000029692"/>
    </source>
</evidence>
<organism evidence="9 10">
    <name type="scientific">Spirochaeta lutea</name>
    <dbReference type="NCBI Taxonomy" id="1480694"/>
    <lineage>
        <taxon>Bacteria</taxon>
        <taxon>Pseudomonadati</taxon>
        <taxon>Spirochaetota</taxon>
        <taxon>Spirochaetia</taxon>
        <taxon>Spirochaetales</taxon>
        <taxon>Spirochaetaceae</taxon>
        <taxon>Spirochaeta</taxon>
    </lineage>
</organism>
<dbReference type="Gene3D" id="1.10.3720.10">
    <property type="entry name" value="MetI-like"/>
    <property type="match status" value="1"/>
</dbReference>
<dbReference type="GO" id="GO:0055085">
    <property type="term" value="P:transmembrane transport"/>
    <property type="evidence" value="ECO:0007669"/>
    <property type="project" value="InterPro"/>
</dbReference>
<feature type="transmembrane region" description="Helical" evidence="7">
    <location>
        <begin position="12"/>
        <end position="37"/>
    </location>
</feature>
<dbReference type="Proteomes" id="UP000029692">
    <property type="component" value="Unassembled WGS sequence"/>
</dbReference>
<comment type="similarity">
    <text evidence="7">Belongs to the binding-protein-dependent transport system permease family.</text>
</comment>
<dbReference type="InterPro" id="IPR000515">
    <property type="entry name" value="MetI-like"/>
</dbReference>
<evidence type="ECO:0000256" key="7">
    <source>
        <dbReference type="RuleBase" id="RU363032"/>
    </source>
</evidence>
<feature type="transmembrane region" description="Helical" evidence="7">
    <location>
        <begin position="159"/>
        <end position="186"/>
    </location>
</feature>
<evidence type="ECO:0000256" key="4">
    <source>
        <dbReference type="ARBA" id="ARBA00022692"/>
    </source>
</evidence>
<dbReference type="Pfam" id="PF00528">
    <property type="entry name" value="BPD_transp_1"/>
    <property type="match status" value="1"/>
</dbReference>
<evidence type="ECO:0000256" key="1">
    <source>
        <dbReference type="ARBA" id="ARBA00004651"/>
    </source>
</evidence>
<proteinExistence type="inferred from homology"/>
<dbReference type="OrthoDB" id="9786413at2"/>
<accession>A0A098QW34</accession>
<comment type="subcellular location">
    <subcellularLocation>
        <location evidence="1 7">Cell membrane</location>
        <topology evidence="1 7">Multi-pass membrane protein</topology>
    </subcellularLocation>
</comment>
<dbReference type="InterPro" id="IPR035906">
    <property type="entry name" value="MetI-like_sf"/>
</dbReference>
<keyword evidence="6 7" id="KW-0472">Membrane</keyword>
<dbReference type="RefSeq" id="WP_037547735.1">
    <property type="nucleotide sequence ID" value="NZ_JNUP01000064.1"/>
</dbReference>
<dbReference type="InterPro" id="IPR051393">
    <property type="entry name" value="ABC_transporter_permease"/>
</dbReference>
<evidence type="ECO:0000256" key="5">
    <source>
        <dbReference type="ARBA" id="ARBA00022989"/>
    </source>
</evidence>
<dbReference type="AlphaFoldDB" id="A0A098QW34"/>
<feature type="transmembrane region" description="Helical" evidence="7">
    <location>
        <begin position="277"/>
        <end position="294"/>
    </location>
</feature>
<sequence>MRKQKFDMTSWLLLLPALFAFVMVIIIPFIMGILYSFTDWSSRPQPDGMQVVGLLNYLETFKDPSFLYSFIVTTVYTALNMLIINVVAFILALLVTSNIKFKHAYRVGFFLPNLIGGLILGYIWQFIFNIVVPNLPLITELIPAIQNPANYILAERNSALMAIVIAGSWQYAGYIMMIYVAAIISVPGELFEAAKIDGAGPWMQLRTIIIPMTAQAFTVTLFLTLVQSFKQYDVNVSLTGGGPATTFMEKSILGTELLAMNIYNTAFKANQLAQSQARAVIFFLVLAVISTFQVRANKKQEIEL</sequence>
<dbReference type="PANTHER" id="PTHR30193:SF37">
    <property type="entry name" value="INNER MEMBRANE ABC TRANSPORTER PERMEASE PROTEIN YCJO"/>
    <property type="match status" value="1"/>
</dbReference>
<comment type="caution">
    <text evidence="9">The sequence shown here is derived from an EMBL/GenBank/DDBJ whole genome shotgun (WGS) entry which is preliminary data.</text>
</comment>
<dbReference type="PANTHER" id="PTHR30193">
    <property type="entry name" value="ABC TRANSPORTER PERMEASE PROTEIN"/>
    <property type="match status" value="1"/>
</dbReference>
<feature type="transmembrane region" description="Helical" evidence="7">
    <location>
        <begin position="207"/>
        <end position="229"/>
    </location>
</feature>
<keyword evidence="3" id="KW-1003">Cell membrane</keyword>
<reference evidence="9 10" key="1">
    <citation type="submission" date="2014-05" db="EMBL/GenBank/DDBJ databases">
        <title>De novo Genome Sequence of Spirocheata sp.</title>
        <authorList>
            <person name="Shivani Y."/>
            <person name="Subhash Y."/>
            <person name="Tushar L."/>
            <person name="Sasikala C."/>
            <person name="Ramana C.V."/>
        </authorList>
    </citation>
    <scope>NUCLEOTIDE SEQUENCE [LARGE SCALE GENOMIC DNA]</scope>
    <source>
        <strain evidence="9 10">JC230</strain>
    </source>
</reference>
<keyword evidence="2 7" id="KW-0813">Transport</keyword>
<evidence type="ECO:0000313" key="9">
    <source>
        <dbReference type="EMBL" id="KGE71889.1"/>
    </source>
</evidence>
<keyword evidence="4 7" id="KW-0812">Transmembrane</keyword>
<evidence type="ECO:0000259" key="8">
    <source>
        <dbReference type="PROSITE" id="PS50928"/>
    </source>
</evidence>
<name>A0A098QW34_9SPIO</name>
<evidence type="ECO:0000256" key="2">
    <source>
        <dbReference type="ARBA" id="ARBA00022448"/>
    </source>
</evidence>
<feature type="domain" description="ABC transmembrane type-1" evidence="8">
    <location>
        <begin position="70"/>
        <end position="293"/>
    </location>
</feature>
<gene>
    <name evidence="9" type="ORF">DC28_08710</name>
</gene>
<feature type="transmembrane region" description="Helical" evidence="7">
    <location>
        <begin position="66"/>
        <end position="95"/>
    </location>
</feature>
<protein>
    <submittedName>
        <fullName evidence="9">ABC transporter permease</fullName>
    </submittedName>
</protein>
<dbReference type="CDD" id="cd06261">
    <property type="entry name" value="TM_PBP2"/>
    <property type="match status" value="1"/>
</dbReference>
<evidence type="ECO:0000256" key="3">
    <source>
        <dbReference type="ARBA" id="ARBA00022475"/>
    </source>
</evidence>
<feature type="transmembrane region" description="Helical" evidence="7">
    <location>
        <begin position="107"/>
        <end position="127"/>
    </location>
</feature>
<dbReference type="PROSITE" id="PS50928">
    <property type="entry name" value="ABC_TM1"/>
    <property type="match status" value="1"/>
</dbReference>
<dbReference type="GO" id="GO:0005886">
    <property type="term" value="C:plasma membrane"/>
    <property type="evidence" value="ECO:0007669"/>
    <property type="project" value="UniProtKB-SubCell"/>
</dbReference>
<dbReference type="SUPFAM" id="SSF161098">
    <property type="entry name" value="MetI-like"/>
    <property type="match status" value="1"/>
</dbReference>
<dbReference type="eggNOG" id="COG1175">
    <property type="taxonomic scope" value="Bacteria"/>
</dbReference>
<evidence type="ECO:0000256" key="6">
    <source>
        <dbReference type="ARBA" id="ARBA00023136"/>
    </source>
</evidence>
<dbReference type="STRING" id="1480694.DC28_08710"/>